<sequence length="106" mass="12324">MTLRIQLIRKWYSLSDEAMEDDLIDSACIRRFAEIDLVTEDIPAATIILAFRHFPEQHHPGEKIFQAAGEHLREESPLLREGKDAYRRGQRLRADPLGVHHGRQRP</sequence>
<reference evidence="3 4" key="1">
    <citation type="submission" date="2017-02" db="EMBL/GenBank/DDBJ databases">
        <title>Draft Genome Sequences of 'Candidatus Synechococcus spongiarum', Cyanobacterial Symbionts of the Mediterranean Sponge Aplysina aerophoba from two locations.</title>
        <authorList>
            <person name="Slaby B.M."/>
            <person name="Hentschel U."/>
        </authorList>
    </citation>
    <scope>NUCLEOTIDE SEQUENCE [LARGE SCALE GENOMIC DNA]</scope>
    <source>
        <strain evidence="3">LMB bulk15M</strain>
    </source>
</reference>
<dbReference type="Pfam" id="PF05598">
    <property type="entry name" value="DUF772"/>
    <property type="match status" value="1"/>
</dbReference>
<feature type="domain" description="Transposase InsH N-terminal" evidence="2">
    <location>
        <begin position="1"/>
        <end position="53"/>
    </location>
</feature>
<accession>A0A1T1D0K5</accession>
<name>A0A1T1D0K5_9SYNE</name>
<keyword evidence="4" id="KW-1185">Reference proteome</keyword>
<evidence type="ECO:0000259" key="2">
    <source>
        <dbReference type="Pfam" id="PF05598"/>
    </source>
</evidence>
<protein>
    <recommendedName>
        <fullName evidence="2">Transposase InsH N-terminal domain-containing protein</fullName>
    </recommendedName>
</protein>
<organism evidence="3 4">
    <name type="scientific">Candidatus Synechococcus spongiarum LMB bulk15M</name>
    <dbReference type="NCBI Taxonomy" id="1943582"/>
    <lineage>
        <taxon>Bacteria</taxon>
        <taxon>Bacillati</taxon>
        <taxon>Cyanobacteriota</taxon>
        <taxon>Cyanophyceae</taxon>
        <taxon>Synechococcales</taxon>
        <taxon>Synechococcaceae</taxon>
        <taxon>Synechococcus</taxon>
    </lineage>
</organism>
<dbReference type="AlphaFoldDB" id="A0A1T1D0K5"/>
<evidence type="ECO:0000256" key="1">
    <source>
        <dbReference type="SAM" id="MobiDB-lite"/>
    </source>
</evidence>
<dbReference type="InterPro" id="IPR008490">
    <property type="entry name" value="Transposase_InsH_N"/>
</dbReference>
<proteinExistence type="predicted"/>
<feature type="region of interest" description="Disordered" evidence="1">
    <location>
        <begin position="82"/>
        <end position="106"/>
    </location>
</feature>
<dbReference type="Proteomes" id="UP000242636">
    <property type="component" value="Unassembled WGS sequence"/>
</dbReference>
<evidence type="ECO:0000313" key="4">
    <source>
        <dbReference type="Proteomes" id="UP000242636"/>
    </source>
</evidence>
<gene>
    <name evidence="3" type="ORF">BV61_02960</name>
</gene>
<dbReference type="EMBL" id="MWLD01000037">
    <property type="protein sequence ID" value="OOV34395.1"/>
    <property type="molecule type" value="Genomic_DNA"/>
</dbReference>
<comment type="caution">
    <text evidence="3">The sequence shown here is derived from an EMBL/GenBank/DDBJ whole genome shotgun (WGS) entry which is preliminary data.</text>
</comment>
<evidence type="ECO:0000313" key="3">
    <source>
        <dbReference type="EMBL" id="OOV34395.1"/>
    </source>
</evidence>